<comment type="caution">
    <text evidence="3">The sequence shown here is derived from an EMBL/GenBank/DDBJ whole genome shotgun (WGS) entry which is preliminary data.</text>
</comment>
<feature type="domain" description="CHAT" evidence="2">
    <location>
        <begin position="597"/>
        <end position="866"/>
    </location>
</feature>
<organism evidence="3 4">
    <name type="scientific">Aphanothece hegewaldii CCALA 016</name>
    <dbReference type="NCBI Taxonomy" id="2107694"/>
    <lineage>
        <taxon>Bacteria</taxon>
        <taxon>Bacillati</taxon>
        <taxon>Cyanobacteriota</taxon>
        <taxon>Cyanophyceae</taxon>
        <taxon>Oscillatoriophycideae</taxon>
        <taxon>Chroococcales</taxon>
        <taxon>Aphanothecaceae</taxon>
        <taxon>Aphanothece</taxon>
    </lineage>
</organism>
<keyword evidence="4" id="KW-1185">Reference proteome</keyword>
<dbReference type="SUPFAM" id="SSF48452">
    <property type="entry name" value="TPR-like"/>
    <property type="match status" value="2"/>
</dbReference>
<dbReference type="Pfam" id="PF13424">
    <property type="entry name" value="TPR_12"/>
    <property type="match status" value="2"/>
</dbReference>
<reference evidence="3 4" key="2">
    <citation type="submission" date="2018-03" db="EMBL/GenBank/DDBJ databases">
        <authorList>
            <person name="Keele B.F."/>
        </authorList>
    </citation>
    <scope>NUCLEOTIDE SEQUENCE [LARGE SCALE GENOMIC DNA]</scope>
    <source>
        <strain evidence="3 4">CCALA 016</strain>
    </source>
</reference>
<accession>A0A2T1LV32</accession>
<dbReference type="InterPro" id="IPR024983">
    <property type="entry name" value="CHAT_dom"/>
</dbReference>
<name>A0A2T1LV32_9CHRO</name>
<dbReference type="Pfam" id="PF12770">
    <property type="entry name" value="CHAT"/>
    <property type="match status" value="1"/>
</dbReference>
<dbReference type="EMBL" id="PXOH01000020">
    <property type="protein sequence ID" value="PSF35430.1"/>
    <property type="molecule type" value="Genomic_DNA"/>
</dbReference>
<protein>
    <recommendedName>
        <fullName evidence="2">CHAT domain-containing protein</fullName>
    </recommendedName>
</protein>
<dbReference type="PANTHER" id="PTHR10098:SF112">
    <property type="entry name" value="SLR0380 PROTEIN"/>
    <property type="match status" value="1"/>
</dbReference>
<dbReference type="InterPro" id="IPR019734">
    <property type="entry name" value="TPR_rpt"/>
</dbReference>
<dbReference type="InterPro" id="IPR011990">
    <property type="entry name" value="TPR-like_helical_dom_sf"/>
</dbReference>
<reference evidence="3 4" key="1">
    <citation type="submission" date="2018-03" db="EMBL/GenBank/DDBJ databases">
        <title>The ancient ancestry and fast evolution of plastids.</title>
        <authorList>
            <person name="Moore K.R."/>
            <person name="Magnabosco C."/>
            <person name="Momper L."/>
            <person name="Gold D.A."/>
            <person name="Bosak T."/>
            <person name="Fournier G.P."/>
        </authorList>
    </citation>
    <scope>NUCLEOTIDE SEQUENCE [LARGE SCALE GENOMIC DNA]</scope>
    <source>
        <strain evidence="3 4">CCALA 016</strain>
    </source>
</reference>
<proteinExistence type="predicted"/>
<feature type="chain" id="PRO_5015597669" description="CHAT domain-containing protein" evidence="1">
    <location>
        <begin position="28"/>
        <end position="868"/>
    </location>
</feature>
<dbReference type="Proteomes" id="UP000239001">
    <property type="component" value="Unassembled WGS sequence"/>
</dbReference>
<sequence>MFYHFIKWLLISLISLIITLNSSWVFAQNSPLEQEQQGNNFYQLYQYQQAIQVWQQAIQSYQKKDDQISQARVLSNIALAYQQTGEWTKAEQAIATSLNIINYTEITPQKLPILAQALNNYGLIQLAKGQPENALESWQKASDVYQKIPDKIGKIRSQVNQAKAFHTMGLHSRACHILTLALELDNTICSMTNLETKQTLESTQNLLLNNLKNSPHQIDSVILSAWYTLAEELKEIDLLEVAQIILKEILHKTITSEEKANILIKLGKISNNNKNTQEALKWYQKAEDNAIYPLTKITVFMSQLEIYKITEQWSNIPPLVNKISSNISQLYPSQDSIYAQINFVRNVSLIKQNKPNLDLPSWLELAKISANAVQQAKIINSQKIEAYALGNLGAIYEQTKQLNIAQKLTEQALLISQSLNLPEITYHWLWQLGRIFQAKGDSKKAISIYTEAVSTLESIKQDLVTVNQDIQFSFALEVEPVYRELVSLLLQPDISGNIPQENLKKARDIIESLQLAELDNFLQERCLEAEPRLIDQIDQQAAVIYPIILPDRLEIILSLPQQPLKRYVTDVPETVLKSTALKLRQTLVIRSRRDFYEPAKNLYEWLINPLEKDLEKFSVNTLVFVLDGALRNIPMTTLYNGKQYLIEKYEIAITPGLQLLNPQPLRTTSLHTLGAGITKAREGFSPLFYVNQELESIQDNVKSKILLNQSFTVQLFTNVLLDNNFPIVHIATHGQFSSNFVNTFLLAWDNKINIRQLDTILKGKSYSQNGAIELLILSACETATGDERAALGLAGMAVRSGARSTIATLWSINDEASAELMSMFYQSLTVGNKTKLQSLREAQLNLLSNAKYRHPFYWSAYVLLGNWL</sequence>
<evidence type="ECO:0000313" key="3">
    <source>
        <dbReference type="EMBL" id="PSF35430.1"/>
    </source>
</evidence>
<keyword evidence="1" id="KW-0732">Signal</keyword>
<gene>
    <name evidence="3" type="ORF">C7H19_16760</name>
</gene>
<dbReference type="OrthoDB" id="446317at2"/>
<dbReference type="AlphaFoldDB" id="A0A2T1LV32"/>
<evidence type="ECO:0000313" key="4">
    <source>
        <dbReference type="Proteomes" id="UP000239001"/>
    </source>
</evidence>
<dbReference type="Gene3D" id="1.25.40.10">
    <property type="entry name" value="Tetratricopeptide repeat domain"/>
    <property type="match status" value="2"/>
</dbReference>
<dbReference type="PANTHER" id="PTHR10098">
    <property type="entry name" value="RAPSYN-RELATED"/>
    <property type="match status" value="1"/>
</dbReference>
<evidence type="ECO:0000256" key="1">
    <source>
        <dbReference type="SAM" id="SignalP"/>
    </source>
</evidence>
<feature type="signal peptide" evidence="1">
    <location>
        <begin position="1"/>
        <end position="27"/>
    </location>
</feature>
<evidence type="ECO:0000259" key="2">
    <source>
        <dbReference type="Pfam" id="PF12770"/>
    </source>
</evidence>
<dbReference type="SMART" id="SM00028">
    <property type="entry name" value="TPR"/>
    <property type="match status" value="7"/>
</dbReference>
<dbReference type="RefSeq" id="WP_106458070.1">
    <property type="nucleotide sequence ID" value="NZ_PXOH01000020.1"/>
</dbReference>